<keyword evidence="1" id="KW-0315">Glutamine amidotransferase</keyword>
<keyword evidence="1" id="KW-0328">Glycosyltransferase</keyword>
<organism evidence="1 2">
    <name type="scientific">Streptomyces chartreusis NRRL 3882</name>
    <dbReference type="NCBI Taxonomy" id="1079985"/>
    <lineage>
        <taxon>Bacteria</taxon>
        <taxon>Bacillati</taxon>
        <taxon>Actinomycetota</taxon>
        <taxon>Actinomycetes</taxon>
        <taxon>Kitasatosporales</taxon>
        <taxon>Streptomycetaceae</taxon>
        <taxon>Streptomyces</taxon>
    </lineage>
</organism>
<keyword evidence="1" id="KW-0808">Transferase</keyword>
<dbReference type="PANTHER" id="PTHR43235">
    <property type="entry name" value="GLUTAMINE AMIDOTRANSFERASE PB2B2.05-RELATED"/>
    <property type="match status" value="1"/>
</dbReference>
<dbReference type="GO" id="GO:0005829">
    <property type="term" value="C:cytosol"/>
    <property type="evidence" value="ECO:0007669"/>
    <property type="project" value="TreeGrafter"/>
</dbReference>
<sequence>MKPRIGITARFRSAIDSHCLHAGYVNHVVRAGGIPLVIPCVDDKLADSYLPHLDGLMLTGGEDIDPAHCSGTERQPDYQYQPGRDVFEIRLAEAALEAGLPVLGICRGCQVLYTATGHPLISHIPDVNGGSVAHRISLTETSRHRVTLTEGSAVAAAYGKPAVTVTSYHHQGLGPLAPDGHPWRVTARSDDRLTEAIEHPGDAWAVGVMWHPELPVEDTGDLADPLISAFVAAAGGER</sequence>
<protein>
    <submittedName>
        <fullName evidence="1">Putative glutamine amidotransferasec</fullName>
        <ecNumber evidence="1">2.4.2.-</ecNumber>
    </submittedName>
</protein>
<accession>A0A2N9B440</accession>
<proteinExistence type="predicted"/>
<dbReference type="CDD" id="cd01745">
    <property type="entry name" value="GATase1_2"/>
    <property type="match status" value="1"/>
</dbReference>
<evidence type="ECO:0000313" key="2">
    <source>
        <dbReference type="Proteomes" id="UP000235464"/>
    </source>
</evidence>
<name>A0A2N9B440_STRCX</name>
<dbReference type="PANTHER" id="PTHR43235:SF1">
    <property type="entry name" value="GLUTAMINE AMIDOTRANSFERASE PB2B2.05-RELATED"/>
    <property type="match status" value="1"/>
</dbReference>
<dbReference type="EC" id="2.4.2.-" evidence="1"/>
<gene>
    <name evidence="1" type="ORF">SCNRRL3882_1581</name>
</gene>
<dbReference type="EMBL" id="LT963352">
    <property type="protein sequence ID" value="SOR78113.1"/>
    <property type="molecule type" value="Genomic_DNA"/>
</dbReference>
<evidence type="ECO:0000313" key="1">
    <source>
        <dbReference type="EMBL" id="SOR78113.1"/>
    </source>
</evidence>
<dbReference type="InterPro" id="IPR011697">
    <property type="entry name" value="Peptidase_C26"/>
</dbReference>
<dbReference type="RefSeq" id="WP_078602810.1">
    <property type="nucleotide sequence ID" value="NZ_LT962942.1"/>
</dbReference>
<dbReference type="GO" id="GO:0016757">
    <property type="term" value="F:glycosyltransferase activity"/>
    <property type="evidence" value="ECO:0007669"/>
    <property type="project" value="UniProtKB-KW"/>
</dbReference>
<dbReference type="Proteomes" id="UP000235464">
    <property type="component" value="Chromosome I"/>
</dbReference>
<dbReference type="InterPro" id="IPR044668">
    <property type="entry name" value="PuuD-like"/>
</dbReference>
<dbReference type="Pfam" id="PF07722">
    <property type="entry name" value="Peptidase_C26"/>
    <property type="match status" value="1"/>
</dbReference>
<keyword evidence="2" id="KW-1185">Reference proteome</keyword>
<dbReference type="SUPFAM" id="SSF52317">
    <property type="entry name" value="Class I glutamine amidotransferase-like"/>
    <property type="match status" value="1"/>
</dbReference>
<dbReference type="AlphaFoldDB" id="A0A2N9B440"/>
<dbReference type="Gene3D" id="3.40.50.880">
    <property type="match status" value="1"/>
</dbReference>
<reference evidence="2" key="1">
    <citation type="submission" date="2017-11" db="EMBL/GenBank/DDBJ databases">
        <authorList>
            <person name="Wibberg D."/>
        </authorList>
    </citation>
    <scope>NUCLEOTIDE SEQUENCE [LARGE SCALE GENOMIC DNA]</scope>
</reference>
<dbReference type="InterPro" id="IPR029062">
    <property type="entry name" value="Class_I_gatase-like"/>
</dbReference>
<dbReference type="PROSITE" id="PS51273">
    <property type="entry name" value="GATASE_TYPE_1"/>
    <property type="match status" value="1"/>
</dbReference>
<dbReference type="GO" id="GO:0033969">
    <property type="term" value="F:gamma-glutamyl-gamma-aminobutyrate hydrolase activity"/>
    <property type="evidence" value="ECO:0007669"/>
    <property type="project" value="TreeGrafter"/>
</dbReference>
<dbReference type="GO" id="GO:0006598">
    <property type="term" value="P:polyamine catabolic process"/>
    <property type="evidence" value="ECO:0007669"/>
    <property type="project" value="TreeGrafter"/>
</dbReference>